<keyword evidence="2" id="KW-1185">Reference proteome</keyword>
<organism evidence="1 2">
    <name type="scientific">Microbacterium phage Akoni</name>
    <dbReference type="NCBI Taxonomy" id="2565510"/>
    <lineage>
        <taxon>Viruses</taxon>
        <taxon>Duplodnaviria</taxon>
        <taxon>Heunggongvirae</taxon>
        <taxon>Uroviricota</taxon>
        <taxon>Caudoviricetes</taxon>
        <taxon>Eekayvirinae</taxon>
        <taxon>Akonivirus</taxon>
        <taxon>Akonivirus akoni</taxon>
    </lineage>
</organism>
<evidence type="ECO:0000313" key="1">
    <source>
        <dbReference type="EMBL" id="QCG78339.1"/>
    </source>
</evidence>
<reference evidence="1 2" key="1">
    <citation type="submission" date="2019-04" db="EMBL/GenBank/DDBJ databases">
        <authorList>
            <person name="Fakhre F."/>
            <person name="Gonzalez R.M."/>
            <person name="Howells E.K."/>
            <person name="Otero L.A."/>
            <person name="Pegoraro K.N."/>
            <person name="Robichaux K.C."/>
            <person name="Rodier A."/>
            <person name="Sadowski C.L."/>
            <person name="Carter V.P."/>
            <person name="Gray A.D."/>
            <person name="Klein G.C."/>
            <person name="Lebosada C."/>
            <person name="Miklaszewski C.M."/>
            <person name="Sutton S.N."/>
            <person name="Pollenz R.S."/>
            <person name="Garlena R.A."/>
            <person name="Russell D.A."/>
            <person name="Pope W.H."/>
            <person name="Jacobs-Sera D."/>
            <person name="Hatfull G.F."/>
        </authorList>
    </citation>
    <scope>NUCLEOTIDE SEQUENCE [LARGE SCALE GENOMIC DNA]</scope>
</reference>
<protein>
    <submittedName>
        <fullName evidence="1">Uncharacterized protein</fullName>
    </submittedName>
</protein>
<evidence type="ECO:0000313" key="2">
    <source>
        <dbReference type="Proteomes" id="UP000298784"/>
    </source>
</evidence>
<dbReference type="EMBL" id="MK757449">
    <property type="protein sequence ID" value="QCG78339.1"/>
    <property type="molecule type" value="Genomic_DNA"/>
</dbReference>
<dbReference type="GeneID" id="55615792"/>
<accession>A0A4D6T8A3</accession>
<proteinExistence type="predicted"/>
<name>A0A4D6T8A3_9CAUD</name>
<gene>
    <name evidence="1" type="primary">53</name>
    <name evidence="1" type="ORF">SEA_AKONI_53</name>
</gene>
<sequence length="56" mass="6749">MRFTRRTYKAALRRAFDLELYFFRGWTAAFCGPEKYRKAARTTNLLLARRKRECGI</sequence>
<dbReference type="RefSeq" id="YP_009845434.1">
    <property type="nucleotide sequence ID" value="NC_048761.1"/>
</dbReference>
<dbReference type="Proteomes" id="UP000298784">
    <property type="component" value="Segment"/>
</dbReference>
<dbReference type="KEGG" id="vg:55615792"/>